<comment type="caution">
    <text evidence="2">The sequence shown here is derived from an EMBL/GenBank/DDBJ whole genome shotgun (WGS) entry which is preliminary data.</text>
</comment>
<evidence type="ECO:0000313" key="3">
    <source>
        <dbReference type="Proteomes" id="UP000554235"/>
    </source>
</evidence>
<dbReference type="EMBL" id="JAADYS010001173">
    <property type="protein sequence ID" value="KAF4464558.1"/>
    <property type="molecule type" value="Genomic_DNA"/>
</dbReference>
<dbReference type="AlphaFoldDB" id="A0A8H4LAH5"/>
<evidence type="ECO:0000313" key="2">
    <source>
        <dbReference type="EMBL" id="KAF4464558.1"/>
    </source>
</evidence>
<gene>
    <name evidence="2" type="ORF">FALBO_8602</name>
</gene>
<feature type="compositionally biased region" description="Basic and acidic residues" evidence="1">
    <location>
        <begin position="55"/>
        <end position="66"/>
    </location>
</feature>
<sequence>MPSNTDTTYTAAAGDDSQANSSASMLGPFIYDTTSLQDRLIQGAAASANETTTDETPRDDSTKANI</sequence>
<feature type="region of interest" description="Disordered" evidence="1">
    <location>
        <begin position="42"/>
        <end position="66"/>
    </location>
</feature>
<name>A0A8H4LAH5_9HYPO</name>
<evidence type="ECO:0000256" key="1">
    <source>
        <dbReference type="SAM" id="MobiDB-lite"/>
    </source>
</evidence>
<feature type="region of interest" description="Disordered" evidence="1">
    <location>
        <begin position="1"/>
        <end position="25"/>
    </location>
</feature>
<protein>
    <submittedName>
        <fullName evidence="2">Uncharacterized protein</fullName>
    </submittedName>
</protein>
<organism evidence="2 3">
    <name type="scientific">Fusarium albosuccineum</name>
    <dbReference type="NCBI Taxonomy" id="1237068"/>
    <lineage>
        <taxon>Eukaryota</taxon>
        <taxon>Fungi</taxon>
        <taxon>Dikarya</taxon>
        <taxon>Ascomycota</taxon>
        <taxon>Pezizomycotina</taxon>
        <taxon>Sordariomycetes</taxon>
        <taxon>Hypocreomycetidae</taxon>
        <taxon>Hypocreales</taxon>
        <taxon>Nectriaceae</taxon>
        <taxon>Fusarium</taxon>
        <taxon>Fusarium decemcellulare species complex</taxon>
    </lineage>
</organism>
<proteinExistence type="predicted"/>
<keyword evidence="3" id="KW-1185">Reference proteome</keyword>
<dbReference type="Proteomes" id="UP000554235">
    <property type="component" value="Unassembled WGS sequence"/>
</dbReference>
<accession>A0A8H4LAH5</accession>
<dbReference type="OrthoDB" id="5095673at2759"/>
<feature type="compositionally biased region" description="Low complexity" evidence="1">
    <location>
        <begin position="1"/>
        <end position="16"/>
    </location>
</feature>
<reference evidence="2 3" key="1">
    <citation type="submission" date="2020-01" db="EMBL/GenBank/DDBJ databases">
        <title>Identification and distribution of gene clusters putatively required for synthesis of sphingolipid metabolism inhibitors in phylogenetically diverse species of the filamentous fungus Fusarium.</title>
        <authorList>
            <person name="Kim H.-S."/>
            <person name="Busman M."/>
            <person name="Brown D.W."/>
            <person name="Divon H."/>
            <person name="Uhlig S."/>
            <person name="Proctor R.H."/>
        </authorList>
    </citation>
    <scope>NUCLEOTIDE SEQUENCE [LARGE SCALE GENOMIC DNA]</scope>
    <source>
        <strain evidence="2 3">NRRL 20459</strain>
    </source>
</reference>